<organism evidence="4 5">
    <name type="scientific">Peltaster fructicola</name>
    <dbReference type="NCBI Taxonomy" id="286661"/>
    <lineage>
        <taxon>Eukaryota</taxon>
        <taxon>Fungi</taxon>
        <taxon>Dikarya</taxon>
        <taxon>Ascomycota</taxon>
        <taxon>Pezizomycotina</taxon>
        <taxon>Dothideomycetes</taxon>
        <taxon>Dothideomycetes incertae sedis</taxon>
        <taxon>Peltaster</taxon>
    </lineage>
</organism>
<reference evidence="4 5" key="1">
    <citation type="journal article" date="2016" name="Sci. Rep.">
        <title>Peltaster fructicola genome reveals evolution from an invasive phytopathogen to an ectophytic parasite.</title>
        <authorList>
            <person name="Xu C."/>
            <person name="Chen H."/>
            <person name="Gleason M.L."/>
            <person name="Xu J.R."/>
            <person name="Liu H."/>
            <person name="Zhang R."/>
            <person name="Sun G."/>
        </authorList>
    </citation>
    <scope>NUCLEOTIDE SEQUENCE [LARGE SCALE GENOMIC DNA]</scope>
    <source>
        <strain evidence="4 5">LNHT1506</strain>
    </source>
</reference>
<dbReference type="InterPro" id="IPR036291">
    <property type="entry name" value="NAD(P)-bd_dom_sf"/>
</dbReference>
<dbReference type="PANTHER" id="PTHR43618">
    <property type="entry name" value="7-ALPHA-HYDROXYSTEROID DEHYDROGENASE"/>
    <property type="match status" value="1"/>
</dbReference>
<evidence type="ECO:0000256" key="3">
    <source>
        <dbReference type="ARBA" id="ARBA00023002"/>
    </source>
</evidence>
<keyword evidence="5" id="KW-1185">Reference proteome</keyword>
<dbReference type="PANTHER" id="PTHR43618:SF8">
    <property type="entry name" value="7ALPHA-HYDROXYSTEROID DEHYDROGENASE"/>
    <property type="match status" value="1"/>
</dbReference>
<dbReference type="GO" id="GO:0016491">
    <property type="term" value="F:oxidoreductase activity"/>
    <property type="evidence" value="ECO:0007669"/>
    <property type="project" value="UniProtKB-KW"/>
</dbReference>
<dbReference type="Pfam" id="PF13561">
    <property type="entry name" value="adh_short_C2"/>
    <property type="match status" value="1"/>
</dbReference>
<sequence length="293" mass="30699">MAHAATAADLSVASLFSFKDQVVLISGGATGLGEMAAQGFVQNGAKVIIASRKKAELEKTSARLNALGPGKCEYVVADLKDKAGCQKLCEDVKKLTDRLTVLVNNSGATWGGDYFDFPEDGWDKIYSLNVKSMYYTTAGLHHLLTNGATAETPSRVINIASMAGITTVDVTVGNEGGLAAPGNGVFSYGPSKAACIHLSRMQASKLMPLHVTVNCICPGVFPSKMTAFGLDKFSDTLTAGQPSGRVGTPQDFAGLVLFCASRGAAHMTGNVFEIDGGSTRSSWRGKPKPKAKI</sequence>
<dbReference type="OrthoDB" id="294295at2759"/>
<protein>
    <submittedName>
        <fullName evidence="4">Uncharacterized protein</fullName>
    </submittedName>
</protein>
<evidence type="ECO:0000256" key="1">
    <source>
        <dbReference type="ARBA" id="ARBA00006484"/>
    </source>
</evidence>
<dbReference type="Gene3D" id="3.40.50.720">
    <property type="entry name" value="NAD(P)-binding Rossmann-like Domain"/>
    <property type="match status" value="1"/>
</dbReference>
<dbReference type="SUPFAM" id="SSF51735">
    <property type="entry name" value="NAD(P)-binding Rossmann-fold domains"/>
    <property type="match status" value="1"/>
</dbReference>
<dbReference type="InterPro" id="IPR002347">
    <property type="entry name" value="SDR_fam"/>
</dbReference>
<keyword evidence="3" id="KW-0560">Oxidoreductase</keyword>
<dbReference type="PRINTS" id="PR00081">
    <property type="entry name" value="GDHRDH"/>
</dbReference>
<proteinExistence type="inferred from homology"/>
<dbReference type="PRINTS" id="PR00080">
    <property type="entry name" value="SDRFAMILY"/>
</dbReference>
<evidence type="ECO:0000256" key="2">
    <source>
        <dbReference type="ARBA" id="ARBA00022857"/>
    </source>
</evidence>
<evidence type="ECO:0000313" key="5">
    <source>
        <dbReference type="Proteomes" id="UP000503462"/>
    </source>
</evidence>
<dbReference type="EMBL" id="CP051140">
    <property type="protein sequence ID" value="QIW97690.1"/>
    <property type="molecule type" value="Genomic_DNA"/>
</dbReference>
<comment type="similarity">
    <text evidence="1">Belongs to the short-chain dehydrogenases/reductases (SDR) family.</text>
</comment>
<gene>
    <name evidence="4" type="ORF">AMS68_003208</name>
</gene>
<dbReference type="AlphaFoldDB" id="A0A6H0XSQ3"/>
<dbReference type="InterPro" id="IPR052178">
    <property type="entry name" value="Sec_Metab_Biosynth_SDR"/>
</dbReference>
<evidence type="ECO:0000313" key="4">
    <source>
        <dbReference type="EMBL" id="QIW97690.1"/>
    </source>
</evidence>
<keyword evidence="2" id="KW-0521">NADP</keyword>
<accession>A0A6H0XSQ3</accession>
<dbReference type="Proteomes" id="UP000503462">
    <property type="component" value="Chromosome 2"/>
</dbReference>
<name>A0A6H0XSQ3_9PEZI</name>